<comment type="caution">
    <text evidence="3">The sequence shown here is derived from an EMBL/GenBank/DDBJ whole genome shotgun (WGS) entry which is preliminary data.</text>
</comment>
<evidence type="ECO:0000259" key="1">
    <source>
        <dbReference type="Pfam" id="PF11721"/>
    </source>
</evidence>
<dbReference type="Proteomes" id="UP000284006">
    <property type="component" value="Unassembled WGS sequence"/>
</dbReference>
<dbReference type="AlphaFoldDB" id="A0A418XPR7"/>
<dbReference type="SUPFAM" id="SSF51445">
    <property type="entry name" value="(Trans)glycosidases"/>
    <property type="match status" value="1"/>
</dbReference>
<dbReference type="InterPro" id="IPR017853">
    <property type="entry name" value="GH"/>
</dbReference>
<dbReference type="Gene3D" id="2.60.40.10">
    <property type="entry name" value="Immunoglobulins"/>
    <property type="match status" value="1"/>
</dbReference>
<feature type="domain" description="Malectin" evidence="1">
    <location>
        <begin position="224"/>
        <end position="367"/>
    </location>
</feature>
<evidence type="ECO:0000313" key="4">
    <source>
        <dbReference type="Proteomes" id="UP000284006"/>
    </source>
</evidence>
<dbReference type="InterPro" id="IPR013783">
    <property type="entry name" value="Ig-like_fold"/>
</dbReference>
<dbReference type="Pfam" id="PF11721">
    <property type="entry name" value="Malectin"/>
    <property type="match status" value="1"/>
</dbReference>
<dbReference type="InterPro" id="IPR008979">
    <property type="entry name" value="Galactose-bd-like_sf"/>
</dbReference>
<dbReference type="InterPro" id="IPR032311">
    <property type="entry name" value="DUF4982"/>
</dbReference>
<feature type="domain" description="DUF4982" evidence="2">
    <location>
        <begin position="147"/>
        <end position="195"/>
    </location>
</feature>
<evidence type="ECO:0000313" key="3">
    <source>
        <dbReference type="EMBL" id="RJG14460.1"/>
    </source>
</evidence>
<dbReference type="PANTHER" id="PTHR42732:SF1">
    <property type="entry name" value="BETA-MANNOSIDASE"/>
    <property type="match status" value="1"/>
</dbReference>
<keyword evidence="4" id="KW-1185">Reference proteome</keyword>
<feature type="non-terminal residue" evidence="3">
    <location>
        <position position="1"/>
    </location>
</feature>
<reference evidence="3 4" key="1">
    <citation type="submission" date="2018-09" db="EMBL/GenBank/DDBJ databases">
        <authorList>
            <person name="Zhu H."/>
        </authorList>
    </citation>
    <scope>NUCLEOTIDE SEQUENCE [LARGE SCALE GENOMIC DNA]</scope>
    <source>
        <strain evidence="3 4">K1S02-61</strain>
    </source>
</reference>
<name>A0A418XPR7_9BURK</name>
<dbReference type="SUPFAM" id="SSF49785">
    <property type="entry name" value="Galactose-binding domain-like"/>
    <property type="match status" value="1"/>
</dbReference>
<dbReference type="Pfam" id="PF16355">
    <property type="entry name" value="DUF4982"/>
    <property type="match status" value="1"/>
</dbReference>
<organism evidence="3 4">
    <name type="scientific">Massilia cavernae</name>
    <dbReference type="NCBI Taxonomy" id="2320864"/>
    <lineage>
        <taxon>Bacteria</taxon>
        <taxon>Pseudomonadati</taxon>
        <taxon>Pseudomonadota</taxon>
        <taxon>Betaproteobacteria</taxon>
        <taxon>Burkholderiales</taxon>
        <taxon>Oxalobacteraceae</taxon>
        <taxon>Telluria group</taxon>
        <taxon>Massilia</taxon>
    </lineage>
</organism>
<proteinExistence type="predicted"/>
<sequence length="383" mass="40847">EGLGKALDAMHAKYPRQPIGVSEYGAGAALTHQTDNPLGGLVASFDTSGKTRTLYQPEGYANYAHEQNYAVMAARPYVWGTYIWNMFDFGSGIRHEGDIGGTNTKGLVSFDRKTRKDPFFFYKANWSREPVTYITGRRYTERAYPVADITVYSNADSVRLSVNGQQVGSMTAGQCVLKTCVFPNVALKEGANRIVAEGAHAGTNSSDSVSWNLSADNAANVYIAAGQVATGFISSAGHRYGSDNFFSGGLGYPLTEDGLGSLTGKAMFKTAVANVSDAADKMQWATVRLGAFGYDIPVANGSYQVTLGFLEPSTKAAVGSRVFNVDANGVNQIANLDIMQAAGAHSTAVTRSFKVAVTDGRLKLDFKPSVGEAVVSNLTVVRQ</sequence>
<dbReference type="InterPro" id="IPR051913">
    <property type="entry name" value="GH2_Domain-Containing"/>
</dbReference>
<dbReference type="GO" id="GO:0016787">
    <property type="term" value="F:hydrolase activity"/>
    <property type="evidence" value="ECO:0007669"/>
    <property type="project" value="UniProtKB-KW"/>
</dbReference>
<gene>
    <name evidence="3" type="ORF">D3872_17750</name>
</gene>
<keyword evidence="3" id="KW-0378">Hydrolase</keyword>
<dbReference type="EMBL" id="QYUP01000132">
    <property type="protein sequence ID" value="RJG14460.1"/>
    <property type="molecule type" value="Genomic_DNA"/>
</dbReference>
<dbReference type="Gene3D" id="2.60.120.430">
    <property type="entry name" value="Galactose-binding lectin"/>
    <property type="match status" value="1"/>
</dbReference>
<evidence type="ECO:0000259" key="2">
    <source>
        <dbReference type="Pfam" id="PF16355"/>
    </source>
</evidence>
<dbReference type="RefSeq" id="WP_220476959.1">
    <property type="nucleotide sequence ID" value="NZ_QYUP01000132.1"/>
</dbReference>
<protein>
    <submittedName>
        <fullName evidence="3">Glycoside hydrolase family 2</fullName>
    </submittedName>
</protein>
<dbReference type="Gene3D" id="3.20.20.80">
    <property type="entry name" value="Glycosidases"/>
    <property type="match status" value="1"/>
</dbReference>
<accession>A0A418XPR7</accession>
<dbReference type="InterPro" id="IPR021720">
    <property type="entry name" value="Malectin_dom"/>
</dbReference>
<dbReference type="PANTHER" id="PTHR42732">
    <property type="entry name" value="BETA-GALACTOSIDASE"/>
    <property type="match status" value="1"/>
</dbReference>